<evidence type="ECO:0000313" key="4">
    <source>
        <dbReference type="Proteomes" id="UP000054498"/>
    </source>
</evidence>
<dbReference type="OrthoDB" id="10472818at2759"/>
<proteinExistence type="predicted"/>
<organism evidence="3 4">
    <name type="scientific">Monoraphidium neglectum</name>
    <dbReference type="NCBI Taxonomy" id="145388"/>
    <lineage>
        <taxon>Eukaryota</taxon>
        <taxon>Viridiplantae</taxon>
        <taxon>Chlorophyta</taxon>
        <taxon>core chlorophytes</taxon>
        <taxon>Chlorophyceae</taxon>
        <taxon>CS clade</taxon>
        <taxon>Sphaeropleales</taxon>
        <taxon>Selenastraceae</taxon>
        <taxon>Monoraphidium</taxon>
    </lineage>
</organism>
<dbReference type="KEGG" id="mng:MNEG_10268"/>
<evidence type="ECO:0000313" key="3">
    <source>
        <dbReference type="EMBL" id="KIY97693.1"/>
    </source>
</evidence>
<evidence type="ECO:0000256" key="1">
    <source>
        <dbReference type="SAM" id="MobiDB-lite"/>
    </source>
</evidence>
<reference evidence="3 4" key="1">
    <citation type="journal article" date="2013" name="BMC Genomics">
        <title>Reconstruction of the lipid metabolism for the microalga Monoraphidium neglectum from its genome sequence reveals characteristics suitable for biofuel production.</title>
        <authorList>
            <person name="Bogen C."/>
            <person name="Al-Dilaimi A."/>
            <person name="Albersmeier A."/>
            <person name="Wichmann J."/>
            <person name="Grundmann M."/>
            <person name="Rupp O."/>
            <person name="Lauersen K.J."/>
            <person name="Blifernez-Klassen O."/>
            <person name="Kalinowski J."/>
            <person name="Goesmann A."/>
            <person name="Mussgnug J.H."/>
            <person name="Kruse O."/>
        </authorList>
    </citation>
    <scope>NUCLEOTIDE SEQUENCE [LARGE SCALE GENOMIC DNA]</scope>
    <source>
        <strain evidence="3 4">SAG 48.87</strain>
    </source>
</reference>
<evidence type="ECO:0000256" key="2">
    <source>
        <dbReference type="SAM" id="SignalP"/>
    </source>
</evidence>
<dbReference type="GeneID" id="25727413"/>
<sequence>MKATVLFVGLLVLSTVALSDAQGGGGGGAAAAAPANAAPATGDAPAAKKAPAPKCECPLPAGGGGYFGRGQDLVKAGCDCQNACEFRPSPAGPKPSCATVCKCSNNVNVQTFNQNRGPLILQPGRQSVPWLLGRKLKTGDKVYVEL</sequence>
<keyword evidence="2" id="KW-0732">Signal</keyword>
<dbReference type="Proteomes" id="UP000054498">
    <property type="component" value="Unassembled WGS sequence"/>
</dbReference>
<dbReference type="AlphaFoldDB" id="A0A0D2KQ40"/>
<keyword evidence="4" id="KW-1185">Reference proteome</keyword>
<feature type="compositionally biased region" description="Low complexity" evidence="1">
    <location>
        <begin position="30"/>
        <end position="48"/>
    </location>
</feature>
<protein>
    <submittedName>
        <fullName evidence="3">Uncharacterized protein</fullName>
    </submittedName>
</protein>
<feature type="chain" id="PRO_5002263022" evidence="2">
    <location>
        <begin position="22"/>
        <end position="146"/>
    </location>
</feature>
<feature type="signal peptide" evidence="2">
    <location>
        <begin position="1"/>
        <end position="21"/>
    </location>
</feature>
<name>A0A0D2KQ40_9CHLO</name>
<feature type="region of interest" description="Disordered" evidence="1">
    <location>
        <begin position="28"/>
        <end position="48"/>
    </location>
</feature>
<gene>
    <name evidence="3" type="ORF">MNEG_10268</name>
</gene>
<dbReference type="EMBL" id="KK102467">
    <property type="protein sequence ID" value="KIY97693.1"/>
    <property type="molecule type" value="Genomic_DNA"/>
</dbReference>
<accession>A0A0D2KQ40</accession>
<dbReference type="RefSeq" id="XP_013896713.1">
    <property type="nucleotide sequence ID" value="XM_014041259.1"/>
</dbReference>